<evidence type="ECO:0000256" key="3">
    <source>
        <dbReference type="ARBA" id="ARBA00023163"/>
    </source>
</evidence>
<name>A0A3N0B134_9ACTN</name>
<feature type="transmembrane region" description="Helical" evidence="4">
    <location>
        <begin position="206"/>
        <end position="225"/>
    </location>
</feature>
<keyword evidence="1" id="KW-0805">Transcription regulation</keyword>
<evidence type="ECO:0000313" key="7">
    <source>
        <dbReference type="Proteomes" id="UP000269591"/>
    </source>
</evidence>
<dbReference type="SUPFAM" id="SSF103473">
    <property type="entry name" value="MFS general substrate transporter"/>
    <property type="match status" value="1"/>
</dbReference>
<dbReference type="InterPro" id="IPR016032">
    <property type="entry name" value="Sig_transdc_resp-reg_C-effctor"/>
</dbReference>
<organism evidence="6 7">
    <name type="scientific">Slackia equolifaciens</name>
    <dbReference type="NCBI Taxonomy" id="498718"/>
    <lineage>
        <taxon>Bacteria</taxon>
        <taxon>Bacillati</taxon>
        <taxon>Actinomycetota</taxon>
        <taxon>Coriobacteriia</taxon>
        <taxon>Eggerthellales</taxon>
        <taxon>Eggerthellaceae</taxon>
        <taxon>Slackia</taxon>
    </lineage>
</organism>
<feature type="transmembrane region" description="Helical" evidence="4">
    <location>
        <begin position="49"/>
        <end position="67"/>
    </location>
</feature>
<dbReference type="RefSeq" id="WP_123208456.1">
    <property type="nucleotide sequence ID" value="NZ_JBHTHO010000002.1"/>
</dbReference>
<dbReference type="PRINTS" id="PR00038">
    <property type="entry name" value="HTHLUXR"/>
</dbReference>
<keyword evidence="4" id="KW-0812">Transmembrane</keyword>
<feature type="transmembrane region" description="Helical" evidence="4">
    <location>
        <begin position="342"/>
        <end position="365"/>
    </location>
</feature>
<dbReference type="SUPFAM" id="SSF46894">
    <property type="entry name" value="C-terminal effector domain of the bipartite response regulators"/>
    <property type="match status" value="1"/>
</dbReference>
<dbReference type="AlphaFoldDB" id="A0A3N0B134"/>
<evidence type="ECO:0000313" key="6">
    <source>
        <dbReference type="EMBL" id="RNL40837.1"/>
    </source>
</evidence>
<dbReference type="SMART" id="SM00421">
    <property type="entry name" value="HTH_LUXR"/>
    <property type="match status" value="1"/>
</dbReference>
<keyword evidence="7" id="KW-1185">Reference proteome</keyword>
<dbReference type="PROSITE" id="PS00622">
    <property type="entry name" value="HTH_LUXR_1"/>
    <property type="match status" value="1"/>
</dbReference>
<dbReference type="PANTHER" id="PTHR44688:SF16">
    <property type="entry name" value="DNA-BINDING TRANSCRIPTIONAL ACTIVATOR DEVR_DOSR"/>
    <property type="match status" value="1"/>
</dbReference>
<proteinExistence type="predicted"/>
<feature type="transmembrane region" description="Helical" evidence="4">
    <location>
        <begin position="181"/>
        <end position="200"/>
    </location>
</feature>
<evidence type="ECO:0000256" key="4">
    <source>
        <dbReference type="SAM" id="Phobius"/>
    </source>
</evidence>
<dbReference type="OrthoDB" id="3170315at2"/>
<protein>
    <recommendedName>
        <fullName evidence="5">HTH luxR-type domain-containing protein</fullName>
    </recommendedName>
</protein>
<comment type="caution">
    <text evidence="6">The sequence shown here is derived from an EMBL/GenBank/DDBJ whole genome shotgun (WGS) entry which is preliminary data.</text>
</comment>
<keyword evidence="2" id="KW-0238">DNA-binding</keyword>
<evidence type="ECO:0000256" key="2">
    <source>
        <dbReference type="ARBA" id="ARBA00023125"/>
    </source>
</evidence>
<dbReference type="EMBL" id="QIBX01000004">
    <property type="protein sequence ID" value="RNL40837.1"/>
    <property type="molecule type" value="Genomic_DNA"/>
</dbReference>
<dbReference type="Proteomes" id="UP000269591">
    <property type="component" value="Unassembled WGS sequence"/>
</dbReference>
<feature type="transmembrane region" description="Helical" evidence="4">
    <location>
        <begin position="316"/>
        <end position="336"/>
    </location>
</feature>
<sequence length="559" mass="60490">MGYHIDRVIFVFQAETKAIAPEKTPTALFAGLQSKEHPLGGLMHRNKSTILLCAIGYTFHLVVISLIGWNGTLLFLPEFADAENVLYWFNATQLIAFPVTFFIGALASQKWAIECHAKVLALAATFFSAAGVAVLFACLSQGDAKSIGLFASLAGLLTGTGNSMFFLSWQNVLAVQDDSSIGIELTIGTGAAGAIYLVVIQSKPEWLPLAVLVVAFVANVVLLVLSIDATKAGEPGSCAPKARKKEFAQLFDKLWQPALCIASLALARGIAPALVLDDPVYGSTLSTLMTFGRLASAVLFFVLWRKYSPNMSFWTDRLYSIAVVLVATGFVLLPLFGKEYQFVFAIAAYTIFSVASLFMMFLCAAAARSCGIRPLTVYGLFGGFVYAFSRAGFATTYFAHMQVELGVVQLLMVALVSVYILLLIYFVSRRKQGVALGRRGQDIESAPDSGALASWLSDADSASMMDSDDEPDEPASIVLSVKDALHDRCSAMAEESGLSAREAEIMEYLALGRSVPYIAEALYISENTVRTHCKSIYRKLGIHSKSELMDLVDNSKTLS</sequence>
<dbReference type="Gene3D" id="1.10.10.10">
    <property type="entry name" value="Winged helix-like DNA-binding domain superfamily/Winged helix DNA-binding domain"/>
    <property type="match status" value="1"/>
</dbReference>
<feature type="transmembrane region" description="Helical" evidence="4">
    <location>
        <begin position="281"/>
        <end position="304"/>
    </location>
</feature>
<gene>
    <name evidence="6" type="ORF">DMP06_03980</name>
</gene>
<feature type="transmembrane region" description="Helical" evidence="4">
    <location>
        <begin position="87"/>
        <end position="107"/>
    </location>
</feature>
<dbReference type="Pfam" id="PF00196">
    <property type="entry name" value="GerE"/>
    <property type="match status" value="1"/>
</dbReference>
<feature type="transmembrane region" description="Helical" evidence="4">
    <location>
        <begin position="254"/>
        <end position="275"/>
    </location>
</feature>
<feature type="transmembrane region" description="Helical" evidence="4">
    <location>
        <begin position="405"/>
        <end position="428"/>
    </location>
</feature>
<dbReference type="InterPro" id="IPR036259">
    <property type="entry name" value="MFS_trans_sf"/>
</dbReference>
<keyword evidence="3" id="KW-0804">Transcription</keyword>
<feature type="transmembrane region" description="Helical" evidence="4">
    <location>
        <begin position="148"/>
        <end position="169"/>
    </location>
</feature>
<keyword evidence="4" id="KW-1133">Transmembrane helix</keyword>
<accession>A0A3N0B134</accession>
<dbReference type="InterPro" id="IPR000792">
    <property type="entry name" value="Tscrpt_reg_LuxR_C"/>
</dbReference>
<dbReference type="PROSITE" id="PS50043">
    <property type="entry name" value="HTH_LUXR_2"/>
    <property type="match status" value="1"/>
</dbReference>
<dbReference type="PANTHER" id="PTHR44688">
    <property type="entry name" value="DNA-BINDING TRANSCRIPTIONAL ACTIVATOR DEVR_DOSR"/>
    <property type="match status" value="1"/>
</dbReference>
<dbReference type="InterPro" id="IPR036388">
    <property type="entry name" value="WH-like_DNA-bd_sf"/>
</dbReference>
<dbReference type="GO" id="GO:0006355">
    <property type="term" value="P:regulation of DNA-templated transcription"/>
    <property type="evidence" value="ECO:0007669"/>
    <property type="project" value="InterPro"/>
</dbReference>
<feature type="transmembrane region" description="Helical" evidence="4">
    <location>
        <begin position="377"/>
        <end position="399"/>
    </location>
</feature>
<dbReference type="CDD" id="cd06170">
    <property type="entry name" value="LuxR_C_like"/>
    <property type="match status" value="1"/>
</dbReference>
<feature type="domain" description="HTH luxR-type" evidence="5">
    <location>
        <begin position="491"/>
        <end position="556"/>
    </location>
</feature>
<keyword evidence="4" id="KW-0472">Membrane</keyword>
<evidence type="ECO:0000259" key="5">
    <source>
        <dbReference type="PROSITE" id="PS50043"/>
    </source>
</evidence>
<feature type="transmembrane region" description="Helical" evidence="4">
    <location>
        <begin position="119"/>
        <end position="142"/>
    </location>
</feature>
<reference evidence="7" key="1">
    <citation type="submission" date="2018-05" db="EMBL/GenBank/DDBJ databases">
        <title>Genome Sequencing of selected type strains of the family Eggerthellaceae.</title>
        <authorList>
            <person name="Danylec N."/>
            <person name="Stoll D.A."/>
            <person name="Doetsch A."/>
            <person name="Huch M."/>
        </authorList>
    </citation>
    <scope>NUCLEOTIDE SEQUENCE [LARGE SCALE GENOMIC DNA]</scope>
    <source>
        <strain evidence="7">DSM 24851</strain>
    </source>
</reference>
<dbReference type="GO" id="GO:0003677">
    <property type="term" value="F:DNA binding"/>
    <property type="evidence" value="ECO:0007669"/>
    <property type="project" value="UniProtKB-KW"/>
</dbReference>
<evidence type="ECO:0000256" key="1">
    <source>
        <dbReference type="ARBA" id="ARBA00023015"/>
    </source>
</evidence>